<dbReference type="Gene3D" id="3.40.50.2000">
    <property type="entry name" value="Glycogen Phosphorylase B"/>
    <property type="match status" value="1"/>
</dbReference>
<name>A0A9X1QFE3_9BACT</name>
<gene>
    <name evidence="1" type="ORF">L0661_13605</name>
</gene>
<reference evidence="1" key="1">
    <citation type="submission" date="2022-01" db="EMBL/GenBank/DDBJ databases">
        <title>Novel species in genus Dyadobacter.</title>
        <authorList>
            <person name="Ma C."/>
        </authorList>
    </citation>
    <scope>NUCLEOTIDE SEQUENCE</scope>
    <source>
        <strain evidence="1">CY357</strain>
    </source>
</reference>
<evidence type="ECO:0000313" key="1">
    <source>
        <dbReference type="EMBL" id="MCF2499353.1"/>
    </source>
</evidence>
<dbReference type="GO" id="GO:0016757">
    <property type="term" value="F:glycosyltransferase activity"/>
    <property type="evidence" value="ECO:0007669"/>
    <property type="project" value="TreeGrafter"/>
</dbReference>
<accession>A0A9X1QFE3</accession>
<organism evidence="1 2">
    <name type="scientific">Dyadobacter chenhuakuii</name>
    <dbReference type="NCBI Taxonomy" id="2909339"/>
    <lineage>
        <taxon>Bacteria</taxon>
        <taxon>Pseudomonadati</taxon>
        <taxon>Bacteroidota</taxon>
        <taxon>Cytophagia</taxon>
        <taxon>Cytophagales</taxon>
        <taxon>Spirosomataceae</taxon>
        <taxon>Dyadobacter</taxon>
    </lineage>
</organism>
<comment type="caution">
    <text evidence="1">The sequence shown here is derived from an EMBL/GenBank/DDBJ whole genome shotgun (WGS) entry which is preliminary data.</text>
</comment>
<dbReference type="RefSeq" id="WP_235178182.1">
    <property type="nucleotide sequence ID" value="NZ_JAKFFV010000008.1"/>
</dbReference>
<dbReference type="Pfam" id="PF13528">
    <property type="entry name" value="Glyco_trans_1_3"/>
    <property type="match status" value="1"/>
</dbReference>
<sequence>MKILFLVQGEGRGHLTQAISMSQILHHAGHKVAAAMVGVSPGRVIPAFFEEQVAAPVFHFSAPNIVYNSQAEGINLKATVYNLLKNHNAYLAGLRLIHNTIQDIKPDLIISFYETFSGLYNVLYRSKIPMVCVAHQYLLLHPKFIFPKNSKVNQLIINFNSKLTSWLAVKRLALSFREIESRNDLKITVVPPLLRKEVVQMQTIKENFFLVYMTHHSLSKQIIQWHLSHPEVRLHCFWDNAEVSDEFVYDETLTFHRINSKKYLQMLASCTALVTTAGFESVCEAMYLGKPVMMVPVPNHFEQECNAMDGVISGAGVTSRSFDLSVILDYLPKHLDQAQKFRAWYHRGEAMFLREIESFNIKSKATAAQV</sequence>
<dbReference type="SUPFAM" id="SSF53756">
    <property type="entry name" value="UDP-Glycosyltransferase/glycogen phosphorylase"/>
    <property type="match status" value="1"/>
</dbReference>
<keyword evidence="1" id="KW-0808">Transferase</keyword>
<proteinExistence type="predicted"/>
<protein>
    <submittedName>
        <fullName evidence="1">Glycosyl transferase</fullName>
    </submittedName>
</protein>
<dbReference type="AlphaFoldDB" id="A0A9X1QFE3"/>
<dbReference type="EMBL" id="JAKFFV010000008">
    <property type="protein sequence ID" value="MCF2499353.1"/>
    <property type="molecule type" value="Genomic_DNA"/>
</dbReference>
<evidence type="ECO:0000313" key="2">
    <source>
        <dbReference type="Proteomes" id="UP001139411"/>
    </source>
</evidence>
<dbReference type="PANTHER" id="PTHR21015">
    <property type="entry name" value="UDP-N-ACETYLGLUCOSAMINE--N-ACETYLMURAMYL-(PENTAPEPTIDE) PYROPHOSPHORYL-UNDECAPRENOL N-ACETYLGLUCOSAMINE TRANSFERASE 1"/>
    <property type="match status" value="1"/>
</dbReference>
<dbReference type="PANTHER" id="PTHR21015:SF22">
    <property type="entry name" value="GLYCOSYLTRANSFERASE"/>
    <property type="match status" value="1"/>
</dbReference>
<dbReference type="Proteomes" id="UP001139411">
    <property type="component" value="Unassembled WGS sequence"/>
</dbReference>